<dbReference type="InterPro" id="IPR036156">
    <property type="entry name" value="Beta-gal/glucu_dom_sf"/>
</dbReference>
<dbReference type="SUPFAM" id="SSF49785">
    <property type="entry name" value="Galactose-binding domain-like"/>
    <property type="match status" value="1"/>
</dbReference>
<dbReference type="PROSITE" id="PS51257">
    <property type="entry name" value="PROKAR_LIPOPROTEIN"/>
    <property type="match status" value="1"/>
</dbReference>
<dbReference type="InterPro" id="IPR006102">
    <property type="entry name" value="Ig-like_GH2"/>
</dbReference>
<keyword evidence="10" id="KW-1185">Reference proteome</keyword>
<dbReference type="InterPro" id="IPR008979">
    <property type="entry name" value="Galactose-bd-like_sf"/>
</dbReference>
<evidence type="ECO:0000259" key="8">
    <source>
        <dbReference type="Pfam" id="PF18565"/>
    </source>
</evidence>
<feature type="domain" description="Glycoside hydrolase family 2 immunoglobulin-like beta-sandwich" evidence="4">
    <location>
        <begin position="214"/>
        <end position="318"/>
    </location>
</feature>
<accession>A0ABY7AS68</accession>
<feature type="domain" description="DUF4982" evidence="7">
    <location>
        <begin position="693"/>
        <end position="749"/>
    </location>
</feature>
<evidence type="ECO:0000256" key="3">
    <source>
        <dbReference type="ARBA" id="ARBA00023295"/>
    </source>
</evidence>
<dbReference type="Gene3D" id="2.60.40.10">
    <property type="entry name" value="Immunoglobulins"/>
    <property type="match status" value="3"/>
</dbReference>
<feature type="domain" description="Glycoside hydrolase family 2" evidence="8">
    <location>
        <begin position="764"/>
        <end position="856"/>
    </location>
</feature>
<organism evidence="9 10">
    <name type="scientific">Catenovulum adriaticum</name>
    <dbReference type="NCBI Taxonomy" id="2984846"/>
    <lineage>
        <taxon>Bacteria</taxon>
        <taxon>Pseudomonadati</taxon>
        <taxon>Pseudomonadota</taxon>
        <taxon>Gammaproteobacteria</taxon>
        <taxon>Alteromonadales</taxon>
        <taxon>Alteromonadaceae</taxon>
        <taxon>Catenovulum</taxon>
    </lineage>
</organism>
<dbReference type="Pfam" id="PF16355">
    <property type="entry name" value="DUF4982"/>
    <property type="match status" value="1"/>
</dbReference>
<dbReference type="EMBL" id="CP109967">
    <property type="protein sequence ID" value="WAJ72113.1"/>
    <property type="molecule type" value="Genomic_DNA"/>
</dbReference>
<protein>
    <submittedName>
        <fullName evidence="9">DUF4982 domain-containing protein</fullName>
    </submittedName>
</protein>
<dbReference type="SUPFAM" id="SSF49373">
    <property type="entry name" value="Invasin/intimin cell-adhesion fragments"/>
    <property type="match status" value="1"/>
</dbReference>
<geneLocation type="plasmid" evidence="9 10">
    <name>pCadTS8_2</name>
</geneLocation>
<dbReference type="Pfam" id="PF00703">
    <property type="entry name" value="Glyco_hydro_2"/>
    <property type="match status" value="1"/>
</dbReference>
<sequence length="868" mass="99000">MNNKMNMTGFSFGKAIIVTCAGIMSMGCSQLLSPEASAKQNTGSQKITQVETTANQDFNFDWKFSLSEGGNRYQVNYDDSQWKNVRLPHDWSIEADYTQENTSGATGYLPAGKAWYRKHFETPNAQVVQVLFDGIYNHSKVWVNGHLLGYRPNGYVPFHYDLTPYLFKDGRQNVIAVEVDRSRYVDSRWYTGSGIYRNVKLITNNNIHIPIWGDYITTPKITDEQAWVKLQTEINNRQDKAEALDIKTQIFNPNGQLVSSKRQTLMVKAKQTATLNRELTIENPNLWDIDAPNLYTASTQIYKGEQLLDSIKTQFGVRYFKNDPNKGFYLNGRNIKIKGVNLHHDAGLVGAAVPKGVWKRRLSKLKQAGVNAIRTAHNSPSKEFLELCDEMGFLVQDEIFDEWHNPKDKRKNFNQTGDGAHETQSYSDYFAEWAEKDLKATIKRDRNHASIFQWSIGNEIEWTYPRYTKATGYWGEDTPEDVNYYWSAPPRTPEQIKQALNETSVKGEALEKTAAKLAKWTREMDLTRPVTANLVTPSASHVGGYTDALDVIGYSYRQSVYEYGHKHYPEKMILGTENWVQWHEWQHVLEKDYIPGIFVWTGIDYLGESNGRWPRKGTNSGMLDFAGFKKPSYHMMKTLWNDEPHIYLTTKPMSESAYTVKNTKLVEKTDGSWKKGKWTWRDVNNHWNYQTEQLISVEAYTNLDEVELKLNGVSLGKRNLTDNPDRILKWAVPFKAGALTAIAWKDGKKYTQQLNTAAEPVAVKLTTDKTELNANGYDVAHIVAQLIDKNGNPVKHKEGLIQFELPNSLRLLGVDNGASDNIQRHLSTQIKTKHGRALLIVQSKFTATKAQITLKGALTSNPIQLTLK</sequence>
<feature type="domain" description="Glycoside hydrolase family 2 catalytic" evidence="5">
    <location>
        <begin position="326"/>
        <end position="463"/>
    </location>
</feature>
<keyword evidence="2" id="KW-0378">Hydrolase</keyword>
<dbReference type="InterPro" id="IPR006103">
    <property type="entry name" value="Glyco_hydro_2_cat"/>
</dbReference>
<dbReference type="InterPro" id="IPR051913">
    <property type="entry name" value="GH2_Domain-Containing"/>
</dbReference>
<dbReference type="Pfam" id="PF02837">
    <property type="entry name" value="Glyco_hydro_2_N"/>
    <property type="match status" value="1"/>
</dbReference>
<dbReference type="InterPro" id="IPR008964">
    <property type="entry name" value="Invasin/intimin_cell_adhesion"/>
</dbReference>
<dbReference type="Pfam" id="PF02836">
    <property type="entry name" value="Glyco_hydro_2_C"/>
    <property type="match status" value="1"/>
</dbReference>
<dbReference type="SUPFAM" id="SSF49303">
    <property type="entry name" value="beta-Galactosidase/glucuronidase domain"/>
    <property type="match status" value="1"/>
</dbReference>
<dbReference type="SUPFAM" id="SSF51445">
    <property type="entry name" value="(Trans)glycosidases"/>
    <property type="match status" value="1"/>
</dbReference>
<evidence type="ECO:0000259" key="6">
    <source>
        <dbReference type="Pfam" id="PF02837"/>
    </source>
</evidence>
<dbReference type="RefSeq" id="WP_268076830.1">
    <property type="nucleotide sequence ID" value="NZ_CP109967.1"/>
</dbReference>
<gene>
    <name evidence="9" type="ORF">OLW01_17685</name>
</gene>
<dbReference type="InterPro" id="IPR017853">
    <property type="entry name" value="GH"/>
</dbReference>
<keyword evidence="9" id="KW-0614">Plasmid</keyword>
<dbReference type="Pfam" id="PF18565">
    <property type="entry name" value="Glyco_hydro2_C5"/>
    <property type="match status" value="1"/>
</dbReference>
<evidence type="ECO:0000313" key="10">
    <source>
        <dbReference type="Proteomes" id="UP001163726"/>
    </source>
</evidence>
<evidence type="ECO:0000313" key="9">
    <source>
        <dbReference type="EMBL" id="WAJ72113.1"/>
    </source>
</evidence>
<evidence type="ECO:0000259" key="7">
    <source>
        <dbReference type="Pfam" id="PF16355"/>
    </source>
</evidence>
<evidence type="ECO:0000259" key="5">
    <source>
        <dbReference type="Pfam" id="PF02836"/>
    </source>
</evidence>
<dbReference type="Gene3D" id="2.60.120.260">
    <property type="entry name" value="Galactose-binding domain-like"/>
    <property type="match status" value="1"/>
</dbReference>
<evidence type="ECO:0000259" key="4">
    <source>
        <dbReference type="Pfam" id="PF00703"/>
    </source>
</evidence>
<dbReference type="Gene3D" id="3.20.20.80">
    <property type="entry name" value="Glycosidases"/>
    <property type="match status" value="1"/>
</dbReference>
<dbReference type="PRINTS" id="PR00132">
    <property type="entry name" value="GLHYDRLASE2"/>
</dbReference>
<feature type="domain" description="Glycosyl hydrolases family 2 sugar binding" evidence="6">
    <location>
        <begin position="111"/>
        <end position="203"/>
    </location>
</feature>
<reference evidence="9" key="1">
    <citation type="submission" date="2022-10" db="EMBL/GenBank/DDBJ databases">
        <title>Catenovulum adriacola sp. nov. isolated in the Harbour of Susak.</title>
        <authorList>
            <person name="Schoch T."/>
            <person name="Reich S.J."/>
            <person name="Stoeferle S."/>
            <person name="Flaiz M."/>
            <person name="Kazda M."/>
            <person name="Riedel C.U."/>
            <person name="Duerre P."/>
        </authorList>
    </citation>
    <scope>NUCLEOTIDE SEQUENCE</scope>
    <source>
        <strain evidence="9">TS8</strain>
        <plasmid evidence="9">pCadTS8_2</plasmid>
    </source>
</reference>
<proteinExistence type="inferred from homology"/>
<comment type="similarity">
    <text evidence="1">Belongs to the glycosyl hydrolase 2 family.</text>
</comment>
<dbReference type="InterPro" id="IPR006101">
    <property type="entry name" value="Glyco_hydro_2"/>
</dbReference>
<dbReference type="InterPro" id="IPR013783">
    <property type="entry name" value="Ig-like_fold"/>
</dbReference>
<dbReference type="Proteomes" id="UP001163726">
    <property type="component" value="Plasmid pCadTS8_2"/>
</dbReference>
<evidence type="ECO:0000256" key="2">
    <source>
        <dbReference type="ARBA" id="ARBA00022801"/>
    </source>
</evidence>
<keyword evidence="3" id="KW-0326">Glycosidase</keyword>
<dbReference type="PANTHER" id="PTHR42732:SF1">
    <property type="entry name" value="BETA-MANNOSIDASE"/>
    <property type="match status" value="1"/>
</dbReference>
<name>A0ABY7AS68_9ALTE</name>
<dbReference type="InterPro" id="IPR006104">
    <property type="entry name" value="Glyco_hydro_2_N"/>
</dbReference>
<dbReference type="PANTHER" id="PTHR42732">
    <property type="entry name" value="BETA-GALACTOSIDASE"/>
    <property type="match status" value="1"/>
</dbReference>
<dbReference type="InterPro" id="IPR032311">
    <property type="entry name" value="DUF4982"/>
</dbReference>
<evidence type="ECO:0000256" key="1">
    <source>
        <dbReference type="ARBA" id="ARBA00007401"/>
    </source>
</evidence>
<dbReference type="InterPro" id="IPR040605">
    <property type="entry name" value="Glyco_hydro2_dom5"/>
</dbReference>